<reference evidence="2 3" key="1">
    <citation type="submission" date="2024-01" db="EMBL/GenBank/DDBJ databases">
        <title>A telomere-to-telomere, gap-free genome of sweet tea (Lithocarpus litseifolius).</title>
        <authorList>
            <person name="Zhou J."/>
        </authorList>
    </citation>
    <scope>NUCLEOTIDE SEQUENCE [LARGE SCALE GENOMIC DNA]</scope>
    <source>
        <strain evidence="2">Zhou-2022a</strain>
        <tissue evidence="2">Leaf</tissue>
    </source>
</reference>
<dbReference type="InterPro" id="IPR005174">
    <property type="entry name" value="KIB1-4_b-propeller"/>
</dbReference>
<comment type="caution">
    <text evidence="2">The sequence shown here is derived from an EMBL/GenBank/DDBJ whole genome shotgun (WGS) entry which is preliminary data.</text>
</comment>
<evidence type="ECO:0000313" key="2">
    <source>
        <dbReference type="EMBL" id="KAL0005842.1"/>
    </source>
</evidence>
<organism evidence="2 3">
    <name type="scientific">Lithocarpus litseifolius</name>
    <dbReference type="NCBI Taxonomy" id="425828"/>
    <lineage>
        <taxon>Eukaryota</taxon>
        <taxon>Viridiplantae</taxon>
        <taxon>Streptophyta</taxon>
        <taxon>Embryophyta</taxon>
        <taxon>Tracheophyta</taxon>
        <taxon>Spermatophyta</taxon>
        <taxon>Magnoliopsida</taxon>
        <taxon>eudicotyledons</taxon>
        <taxon>Gunneridae</taxon>
        <taxon>Pentapetalae</taxon>
        <taxon>rosids</taxon>
        <taxon>fabids</taxon>
        <taxon>Fagales</taxon>
        <taxon>Fagaceae</taxon>
        <taxon>Lithocarpus</taxon>
    </lineage>
</organism>
<evidence type="ECO:0000313" key="3">
    <source>
        <dbReference type="Proteomes" id="UP001459277"/>
    </source>
</evidence>
<dbReference type="AlphaFoldDB" id="A0AAW2D5H0"/>
<accession>A0AAW2D5H0</accession>
<proteinExistence type="predicted"/>
<sequence>MKSITIKTCQLSDKSWQTHEFRIEELLGPIRDVVYIDGNFYCLFGTYTLATFNTTHKELCLITKLRPPEYHRYHLIPHLFVSHGKLFVAYYDHSDPFPVSNGDSIYIIKFNRSQRAWSCKQSLKNHSLFLSCNSFSIGAVGRARKLANKVFYNDKEFNGIPFFISMEDHYWTCDRKGFHSYEDE</sequence>
<dbReference type="EMBL" id="JAZDWU010000004">
    <property type="protein sequence ID" value="KAL0005842.1"/>
    <property type="molecule type" value="Genomic_DNA"/>
</dbReference>
<dbReference type="Pfam" id="PF03478">
    <property type="entry name" value="Beta-prop_KIB1-4"/>
    <property type="match status" value="1"/>
</dbReference>
<dbReference type="Proteomes" id="UP001459277">
    <property type="component" value="Unassembled WGS sequence"/>
</dbReference>
<evidence type="ECO:0000259" key="1">
    <source>
        <dbReference type="Pfam" id="PF03478"/>
    </source>
</evidence>
<name>A0AAW2D5H0_9ROSI</name>
<protein>
    <recommendedName>
        <fullName evidence="1">KIB1-4 beta-propeller domain-containing protein</fullName>
    </recommendedName>
</protein>
<gene>
    <name evidence="2" type="ORF">SO802_013403</name>
</gene>
<keyword evidence="3" id="KW-1185">Reference proteome</keyword>
<feature type="domain" description="KIB1-4 beta-propeller" evidence="1">
    <location>
        <begin position="8"/>
        <end position="156"/>
    </location>
</feature>